<accession>A0A410MCA6</accession>
<protein>
    <submittedName>
        <fullName evidence="6">Baseplate J family protein</fullName>
    </submittedName>
</protein>
<proteinExistence type="inferred from homology"/>
<dbReference type="Proteomes" id="UP000287756">
    <property type="component" value="Chromosome"/>
</dbReference>
<dbReference type="EMBL" id="CP026118">
    <property type="protein sequence ID" value="QAS52369.1"/>
    <property type="molecule type" value="Genomic_DNA"/>
</dbReference>
<dbReference type="InterPro" id="IPR052399">
    <property type="entry name" value="Phage_Baseplate_Assmbl_Protein"/>
</dbReference>
<evidence type="ECO:0000256" key="1">
    <source>
        <dbReference type="ARBA" id="ARBA00038087"/>
    </source>
</evidence>
<evidence type="ECO:0000259" key="4">
    <source>
        <dbReference type="Pfam" id="PF26078"/>
    </source>
</evidence>
<evidence type="ECO:0000259" key="3">
    <source>
        <dbReference type="Pfam" id="PF04865"/>
    </source>
</evidence>
<feature type="domain" description="Baseplate J-like C-terminal" evidence="5">
    <location>
        <begin position="292"/>
        <end position="370"/>
    </location>
</feature>
<dbReference type="Pfam" id="PF26079">
    <property type="entry name" value="Baseplate_J_C"/>
    <property type="match status" value="1"/>
</dbReference>
<organism evidence="6 7">
    <name type="scientific">Halobacillus litoralis</name>
    <dbReference type="NCBI Taxonomy" id="45668"/>
    <lineage>
        <taxon>Bacteria</taxon>
        <taxon>Bacillati</taxon>
        <taxon>Bacillota</taxon>
        <taxon>Bacilli</taxon>
        <taxon>Bacillales</taxon>
        <taxon>Bacillaceae</taxon>
        <taxon>Halobacillus</taxon>
    </lineage>
</organism>
<dbReference type="KEGG" id="hli:HLI_09055"/>
<evidence type="ECO:0000313" key="7">
    <source>
        <dbReference type="Proteomes" id="UP000287756"/>
    </source>
</evidence>
<feature type="domain" description="Baseplate J-like central" evidence="4">
    <location>
        <begin position="202"/>
        <end position="278"/>
    </location>
</feature>
<dbReference type="OrthoDB" id="2554267at2"/>
<dbReference type="InterPro" id="IPR058530">
    <property type="entry name" value="Baseplate_J-like_C"/>
</dbReference>
<reference evidence="6 7" key="1">
    <citation type="submission" date="2018-01" db="EMBL/GenBank/DDBJ databases">
        <title>The whole genome sequencing and assembly of Halobacillus litoralis ERB031 strain.</title>
        <authorList>
            <person name="Lee S.-J."/>
            <person name="Park M.-K."/>
            <person name="Kim J.-Y."/>
            <person name="Lee Y.-J."/>
            <person name="Yi H."/>
            <person name="Bahn Y.-S."/>
            <person name="Kim J.F."/>
            <person name="Lee D.-W."/>
        </authorList>
    </citation>
    <scope>NUCLEOTIDE SEQUENCE [LARGE SCALE GENOMIC DNA]</scope>
    <source>
        <strain evidence="6 7">ERB 031</strain>
    </source>
</reference>
<dbReference type="AlphaFoldDB" id="A0A410MCA6"/>
<dbReference type="RefSeq" id="WP_128524656.1">
    <property type="nucleotide sequence ID" value="NZ_CP026118.1"/>
</dbReference>
<dbReference type="InterPro" id="IPR058531">
    <property type="entry name" value="Baseplate_J_M"/>
</dbReference>
<comment type="similarity">
    <text evidence="1">Belongs to the Mu gp47/PBSX XkdT family.</text>
</comment>
<evidence type="ECO:0000313" key="6">
    <source>
        <dbReference type="EMBL" id="QAS52369.1"/>
    </source>
</evidence>
<dbReference type="PANTHER" id="PTHR37829">
    <property type="entry name" value="PHAGE-LIKE ELEMENT PBSX PROTEIN XKDT"/>
    <property type="match status" value="1"/>
</dbReference>
<feature type="domain" description="Baseplate protein J-like barrel" evidence="3">
    <location>
        <begin position="95"/>
        <end position="179"/>
    </location>
</feature>
<dbReference type="Pfam" id="PF26078">
    <property type="entry name" value="Baseplate_J_M"/>
    <property type="match status" value="1"/>
</dbReference>
<gene>
    <name evidence="6" type="ORF">HLI_09055</name>
</gene>
<sequence length="370" mass="39490">MNELPLPSFLEEESEEEILQRMLDAMGNDLDKSEGTFIWDTMAPLSPELAKTAEWCRQVLQRGFVSTTFGVYLDHKASERGLTRQDAVKATGETKLSGEPGTIIPAGTRVATPADNITPSIEFETTEELSIDTDGEVNIGIQAVNAGRSGNVKPYSISILVTNLDGVTAVQNSTGTSGGFDIESDESLRKRILEDNQKADGAGNISDYVTWAQQIASVGTVLVDSLWDGANTVRLIIFDRNNNPASPEVVQEVQTHIDPTQDGAGLGEAPIGAIVTVVTVDPFVVDVNIPALQPTDNYSLSQVKGNVEEALDQHFNQLDPGAVIRVKGVAAAIIQAEGVLDFGDITLNGSLENITLSRTDSASLGSVSYT</sequence>
<dbReference type="Pfam" id="PF04865">
    <property type="entry name" value="Baseplate_J"/>
    <property type="match status" value="1"/>
</dbReference>
<dbReference type="PANTHER" id="PTHR37829:SF3">
    <property type="entry name" value="PROTEIN JAYE-RELATED"/>
    <property type="match status" value="1"/>
</dbReference>
<feature type="region of interest" description="Disordered" evidence="2">
    <location>
        <begin position="84"/>
        <end position="107"/>
    </location>
</feature>
<evidence type="ECO:0000259" key="5">
    <source>
        <dbReference type="Pfam" id="PF26079"/>
    </source>
</evidence>
<dbReference type="InterPro" id="IPR006949">
    <property type="entry name" value="Barrel_Baseplate_J-like"/>
</dbReference>
<evidence type="ECO:0000256" key="2">
    <source>
        <dbReference type="SAM" id="MobiDB-lite"/>
    </source>
</evidence>
<name>A0A410MCA6_9BACI</name>